<reference evidence="2 3" key="2">
    <citation type="submission" date="2016-05" db="EMBL/GenBank/DDBJ databases">
        <title>Lineage-specific infection strategies underlie the spectrum of fungal disease in amphibians.</title>
        <authorList>
            <person name="Cuomo C.A."/>
            <person name="Farrer R.A."/>
            <person name="James T."/>
            <person name="Longcore J."/>
            <person name="Birren B."/>
        </authorList>
    </citation>
    <scope>NUCLEOTIDE SEQUENCE [LARGE SCALE GENOMIC DNA]</scope>
    <source>
        <strain evidence="2 3">JEL423</strain>
    </source>
</reference>
<dbReference type="Proteomes" id="UP000077115">
    <property type="component" value="Unassembled WGS sequence"/>
</dbReference>
<evidence type="ECO:0000256" key="1">
    <source>
        <dbReference type="SAM" id="MobiDB-lite"/>
    </source>
</evidence>
<feature type="region of interest" description="Disordered" evidence="1">
    <location>
        <begin position="1"/>
        <end position="29"/>
    </location>
</feature>
<protein>
    <submittedName>
        <fullName evidence="2">Uncharacterized protein</fullName>
    </submittedName>
</protein>
<dbReference type="EMBL" id="DS022312">
    <property type="protein sequence ID" value="OAJ44573.1"/>
    <property type="molecule type" value="Genomic_DNA"/>
</dbReference>
<evidence type="ECO:0000313" key="2">
    <source>
        <dbReference type="EMBL" id="OAJ44573.1"/>
    </source>
</evidence>
<feature type="compositionally biased region" description="Polar residues" evidence="1">
    <location>
        <begin position="1"/>
        <end position="19"/>
    </location>
</feature>
<reference evidence="2 3" key="1">
    <citation type="submission" date="2006-10" db="EMBL/GenBank/DDBJ databases">
        <title>The Genome Sequence of Batrachochytrium dendrobatidis JEL423.</title>
        <authorList>
            <consortium name="The Broad Institute Genome Sequencing Platform"/>
            <person name="Birren B."/>
            <person name="Lander E."/>
            <person name="Galagan J."/>
            <person name="Cuomo C."/>
            <person name="Devon K."/>
            <person name="Jaffe D."/>
            <person name="Butler J."/>
            <person name="Alvarez P."/>
            <person name="Gnerre S."/>
            <person name="Grabherr M."/>
            <person name="Kleber M."/>
            <person name="Mauceli E."/>
            <person name="Brockman W."/>
            <person name="Young S."/>
            <person name="LaButti K."/>
            <person name="Sykes S."/>
            <person name="DeCaprio D."/>
            <person name="Crawford M."/>
            <person name="Koehrsen M."/>
            <person name="Engels R."/>
            <person name="Montgomery P."/>
            <person name="Pearson M."/>
            <person name="Howarth C."/>
            <person name="Larson L."/>
            <person name="White J."/>
            <person name="O'Leary S."/>
            <person name="Kodira C."/>
            <person name="Zeng Q."/>
            <person name="Yandava C."/>
            <person name="Alvarado L."/>
            <person name="Longcore J."/>
            <person name="James T."/>
        </authorList>
    </citation>
    <scope>NUCLEOTIDE SEQUENCE [LARGE SCALE GENOMIC DNA]</scope>
    <source>
        <strain evidence="2 3">JEL423</strain>
    </source>
</reference>
<proteinExistence type="predicted"/>
<evidence type="ECO:0000313" key="3">
    <source>
        <dbReference type="Proteomes" id="UP000077115"/>
    </source>
</evidence>
<dbReference type="AlphaFoldDB" id="A0A177WWV2"/>
<organism evidence="2 3">
    <name type="scientific">Batrachochytrium dendrobatidis (strain JEL423)</name>
    <dbReference type="NCBI Taxonomy" id="403673"/>
    <lineage>
        <taxon>Eukaryota</taxon>
        <taxon>Fungi</taxon>
        <taxon>Fungi incertae sedis</taxon>
        <taxon>Chytridiomycota</taxon>
        <taxon>Chytridiomycota incertae sedis</taxon>
        <taxon>Chytridiomycetes</taxon>
        <taxon>Rhizophydiales</taxon>
        <taxon>Rhizophydiales incertae sedis</taxon>
        <taxon>Batrachochytrium</taxon>
    </lineage>
</organism>
<dbReference type="VEuPathDB" id="FungiDB:BDEG_27787"/>
<name>A0A177WWV2_BATDL</name>
<dbReference type="OrthoDB" id="5516192at2759"/>
<accession>A0A177WWV2</accession>
<sequence length="115" mass="13020">MVDSSAYTLLDQQQGGLTDSQKDAISRRRRKVDMAYGQGTYDQAVGKVKPHRCARHLDDALMSIQHLEFLKGMGTFVSCLFSETGKEPIRIYNDSPMFDHVRELGRLEAQSKKDP</sequence>
<gene>
    <name evidence="2" type="ORF">BDEG_27787</name>
</gene>